<dbReference type="InterPro" id="IPR002760">
    <property type="entry name" value="O_anti_polymase"/>
</dbReference>
<dbReference type="AlphaFoldDB" id="A0A268HHS8"/>
<accession>A0A268HHS8</accession>
<feature type="non-terminal residue" evidence="2">
    <location>
        <position position="1"/>
    </location>
</feature>
<feature type="transmembrane region" description="Helical" evidence="1">
    <location>
        <begin position="177"/>
        <end position="194"/>
    </location>
</feature>
<keyword evidence="1" id="KW-0812">Transmembrane</keyword>
<evidence type="ECO:0000313" key="2">
    <source>
        <dbReference type="EMBL" id="PAE09426.1"/>
    </source>
</evidence>
<name>A0A268HHS8_9BACI</name>
<proteinExistence type="predicted"/>
<keyword evidence="1" id="KW-0472">Membrane</keyword>
<sequence length="220" mass="25048">ICIFLSLAIANRKQLNFIRINLKLSLIVSVLLVLFSLLYILRIENSDNLYDFDKMTEFYDIPSPQLTLLLLPFHLQSREAMGVSEVAIERIDEINKYIDSNMLFIQDLVTLLPGDQVSAGNVLGIVVNLNPNVSLTPGLLGGLYLSYGLIGIISGLFILGCLVQYVWKKYLLTNSPYYLTLVTITSAYIIELINRGFFKPMYLIVFLILRFCIRRVINEK</sequence>
<evidence type="ECO:0000313" key="3">
    <source>
        <dbReference type="Proteomes" id="UP000216475"/>
    </source>
</evidence>
<dbReference type="EMBL" id="NPBH01000006">
    <property type="protein sequence ID" value="PAE09426.1"/>
    <property type="molecule type" value="Genomic_DNA"/>
</dbReference>
<comment type="caution">
    <text evidence="2">The sequence shown here is derived from an EMBL/GenBank/DDBJ whole genome shotgun (WGS) entry which is preliminary data.</text>
</comment>
<dbReference type="Proteomes" id="UP000216475">
    <property type="component" value="Unassembled WGS sequence"/>
</dbReference>
<keyword evidence="1" id="KW-1133">Transmembrane helix</keyword>
<evidence type="ECO:0000256" key="1">
    <source>
        <dbReference type="SAM" id="Phobius"/>
    </source>
</evidence>
<feature type="transmembrane region" description="Helical" evidence="1">
    <location>
        <begin position="200"/>
        <end position="217"/>
    </location>
</feature>
<dbReference type="Pfam" id="PF01901">
    <property type="entry name" value="O_anti_polymase"/>
    <property type="match status" value="1"/>
</dbReference>
<organism evidence="2 3">
    <name type="scientific">Terribacillus saccharophilus</name>
    <dbReference type="NCBI Taxonomy" id="361277"/>
    <lineage>
        <taxon>Bacteria</taxon>
        <taxon>Bacillati</taxon>
        <taxon>Bacillota</taxon>
        <taxon>Bacilli</taxon>
        <taxon>Bacillales</taxon>
        <taxon>Bacillaceae</taxon>
        <taxon>Terribacillus</taxon>
    </lineage>
</organism>
<gene>
    <name evidence="2" type="ORF">CHI12_01125</name>
</gene>
<dbReference type="RefSeq" id="WP_217987574.1">
    <property type="nucleotide sequence ID" value="NZ_NPBH01000006.1"/>
</dbReference>
<feature type="transmembrane region" description="Helical" evidence="1">
    <location>
        <begin position="20"/>
        <end position="41"/>
    </location>
</feature>
<protein>
    <recommendedName>
        <fullName evidence="4">Oligosaccharide repeat unit polymerase</fullName>
    </recommendedName>
</protein>
<feature type="transmembrane region" description="Helical" evidence="1">
    <location>
        <begin position="144"/>
        <end position="165"/>
    </location>
</feature>
<reference evidence="2 3" key="1">
    <citation type="submission" date="2017-07" db="EMBL/GenBank/DDBJ databases">
        <title>Isolation and whole genome analysis of endospore-forming bacteria from heroin.</title>
        <authorList>
            <person name="Kalinowski J."/>
            <person name="Ahrens B."/>
            <person name="Al-Dilaimi A."/>
            <person name="Winkler A."/>
            <person name="Wibberg D."/>
            <person name="Schleenbecker U."/>
            <person name="Ruckert C."/>
            <person name="Wolfel R."/>
            <person name="Grass G."/>
        </authorList>
    </citation>
    <scope>NUCLEOTIDE SEQUENCE [LARGE SCALE GENOMIC DNA]</scope>
    <source>
        <strain evidence="2 3">7509</strain>
    </source>
</reference>
<evidence type="ECO:0008006" key="4">
    <source>
        <dbReference type="Google" id="ProtNLM"/>
    </source>
</evidence>